<proteinExistence type="inferred from homology"/>
<accession>A4CA19</accession>
<keyword evidence="7" id="KW-1185">Reference proteome</keyword>
<dbReference type="Pfam" id="PF00126">
    <property type="entry name" value="HTH_1"/>
    <property type="match status" value="1"/>
</dbReference>
<evidence type="ECO:0000256" key="1">
    <source>
        <dbReference type="ARBA" id="ARBA00009437"/>
    </source>
</evidence>
<organism evidence="6 7">
    <name type="scientific">Pseudoalteromonas tunicata D2</name>
    <dbReference type="NCBI Taxonomy" id="87626"/>
    <lineage>
        <taxon>Bacteria</taxon>
        <taxon>Pseudomonadati</taxon>
        <taxon>Pseudomonadota</taxon>
        <taxon>Gammaproteobacteria</taxon>
        <taxon>Alteromonadales</taxon>
        <taxon>Pseudoalteromonadaceae</taxon>
        <taxon>Pseudoalteromonas</taxon>
    </lineage>
</organism>
<dbReference type="eggNOG" id="COG0583">
    <property type="taxonomic scope" value="Bacteria"/>
</dbReference>
<dbReference type="InterPro" id="IPR036390">
    <property type="entry name" value="WH_DNA-bd_sf"/>
</dbReference>
<dbReference type="InterPro" id="IPR036388">
    <property type="entry name" value="WH-like_DNA-bd_sf"/>
</dbReference>
<feature type="domain" description="HTH lysR-type" evidence="5">
    <location>
        <begin position="4"/>
        <end position="61"/>
    </location>
</feature>
<evidence type="ECO:0000256" key="3">
    <source>
        <dbReference type="ARBA" id="ARBA00023125"/>
    </source>
</evidence>
<keyword evidence="4" id="KW-0804">Transcription</keyword>
<reference evidence="6 7" key="1">
    <citation type="submission" date="2006-02" db="EMBL/GenBank/DDBJ databases">
        <authorList>
            <person name="Moran M.A."/>
            <person name="Kjelleberg S."/>
            <person name="Egan S."/>
            <person name="Saunders N."/>
            <person name="Thomas T."/>
            <person name="Ferriera S."/>
            <person name="Johnson J."/>
            <person name="Kravitz S."/>
            <person name="Halpern A."/>
            <person name="Remington K."/>
            <person name="Beeson K."/>
            <person name="Tran B."/>
            <person name="Rogers Y.-H."/>
            <person name="Friedman R."/>
            <person name="Venter J.C."/>
        </authorList>
    </citation>
    <scope>NUCLEOTIDE SEQUENCE [LARGE SCALE GENOMIC DNA]</scope>
    <source>
        <strain evidence="6 7">D2</strain>
    </source>
</reference>
<comment type="caution">
    <text evidence="6">The sequence shown here is derived from an EMBL/GenBank/DDBJ whole genome shotgun (WGS) entry which is preliminary data.</text>
</comment>
<dbReference type="Proteomes" id="UP000006201">
    <property type="component" value="Unassembled WGS sequence"/>
</dbReference>
<gene>
    <name evidence="6" type="ORF">PTD2_20467</name>
</gene>
<dbReference type="PANTHER" id="PTHR30126:SF88">
    <property type="entry name" value="TRANSCRIPTIONAL REGULATOR-RELATED"/>
    <property type="match status" value="1"/>
</dbReference>
<dbReference type="GO" id="GO:0000976">
    <property type="term" value="F:transcription cis-regulatory region binding"/>
    <property type="evidence" value="ECO:0007669"/>
    <property type="project" value="TreeGrafter"/>
</dbReference>
<dbReference type="GO" id="GO:0003700">
    <property type="term" value="F:DNA-binding transcription factor activity"/>
    <property type="evidence" value="ECO:0007669"/>
    <property type="project" value="InterPro"/>
</dbReference>
<keyword evidence="2" id="KW-0805">Transcription regulation</keyword>
<evidence type="ECO:0000256" key="2">
    <source>
        <dbReference type="ARBA" id="ARBA00023015"/>
    </source>
</evidence>
<dbReference type="AlphaFoldDB" id="A4CA19"/>
<evidence type="ECO:0000256" key="4">
    <source>
        <dbReference type="ARBA" id="ARBA00023163"/>
    </source>
</evidence>
<evidence type="ECO:0000313" key="6">
    <source>
        <dbReference type="EMBL" id="EAR28227.1"/>
    </source>
</evidence>
<evidence type="ECO:0000313" key="7">
    <source>
        <dbReference type="Proteomes" id="UP000006201"/>
    </source>
</evidence>
<protein>
    <submittedName>
        <fullName evidence="6">Putative transcriptional regulator with periplasmic binding protein domain (LysR family)</fullName>
    </submittedName>
</protein>
<dbReference type="EMBL" id="AAOH01000004">
    <property type="protein sequence ID" value="EAR28227.1"/>
    <property type="molecule type" value="Genomic_DNA"/>
</dbReference>
<dbReference type="Gene3D" id="3.40.190.290">
    <property type="match status" value="1"/>
</dbReference>
<dbReference type="Gene3D" id="1.10.10.10">
    <property type="entry name" value="Winged helix-like DNA-binding domain superfamily/Winged helix DNA-binding domain"/>
    <property type="match status" value="1"/>
</dbReference>
<dbReference type="RefSeq" id="WP_009840059.1">
    <property type="nucleotide sequence ID" value="NZ_CH959301.1"/>
</dbReference>
<dbReference type="InterPro" id="IPR000847">
    <property type="entry name" value="LysR_HTH_N"/>
</dbReference>
<dbReference type="Pfam" id="PF03466">
    <property type="entry name" value="LysR_substrate"/>
    <property type="match status" value="1"/>
</dbReference>
<dbReference type="SUPFAM" id="SSF53850">
    <property type="entry name" value="Periplasmic binding protein-like II"/>
    <property type="match status" value="1"/>
</dbReference>
<evidence type="ECO:0000259" key="5">
    <source>
        <dbReference type="PROSITE" id="PS50931"/>
    </source>
</evidence>
<name>A4CA19_9GAMM</name>
<dbReference type="SUPFAM" id="SSF46785">
    <property type="entry name" value="Winged helix' DNA-binding domain"/>
    <property type="match status" value="1"/>
</dbReference>
<dbReference type="STRING" id="87626.PTD2_20467"/>
<dbReference type="PROSITE" id="PS50931">
    <property type="entry name" value="HTH_LYSR"/>
    <property type="match status" value="1"/>
</dbReference>
<comment type="similarity">
    <text evidence="1">Belongs to the LysR transcriptional regulatory family.</text>
</comment>
<dbReference type="OrthoDB" id="6988449at2"/>
<dbReference type="PANTHER" id="PTHR30126">
    <property type="entry name" value="HTH-TYPE TRANSCRIPTIONAL REGULATOR"/>
    <property type="match status" value="1"/>
</dbReference>
<dbReference type="HOGENOM" id="CLU_039613_35_2_6"/>
<keyword evidence="3" id="KW-0238">DNA-binding</keyword>
<dbReference type="InterPro" id="IPR005119">
    <property type="entry name" value="LysR_subst-bd"/>
</dbReference>
<sequence length="300" mass="33269">MLRISLEQWRMFRAVVEFGGFNQAAIGVHKSQSSIHNAVSKIEDSLGVKLFQIEGRKTVLTPAGQMMLRRANYLLDEAAKIEAVGQTLGEGIEGKLKIAVDEIFPQKLLYTVLDAISIQYPLLQIELVESILTGASELLANKEVDIAISPIALNEGFSEELCQIEFIAVATPTHALHQLNRELTLEDLKSYRQIVVRDSAISRKKDEGWLGANQRWTVSHLRTSVDMISNGFGFAWLPLTSIFNELKSEQLKALPLSHNSKRTTKLHLTFIDGDRLGPAATAFLVLLRAQCSNLPSSPHA</sequence>